<evidence type="ECO:0000313" key="1">
    <source>
        <dbReference type="EMBL" id="CAE8596464.1"/>
    </source>
</evidence>
<dbReference type="EMBL" id="CAJNNV010008609">
    <property type="protein sequence ID" value="CAE8596464.1"/>
    <property type="molecule type" value="Genomic_DNA"/>
</dbReference>
<sequence length="673" mass="76467">MALAKFDVSKKVPISRAKIGDESQRWKNVTLKAMGGSEELSFPVMQASTVNEVRVMLAEVLGEDLSKIELYEKKGCQMKRLRNHEEVPTKVLVKGIKNFARKVEIYPHPFVVLGAGHLGLRQALHWQKIGQDFILFDRKSKIGGNAWNGIANKTSKLQSEGAHYQLDYDVSDGVERLLPFNKYSFWPSRDDILGHFHDVVTEYNLWPHMVMSTQIMDIEIIPEPKGAHERMKAYKVKHLHVGDRFQGQQDATQNALAEFSGQTLGMGEAMASCMAFYPGALASPHRKTFPGEDIFGGQVGYGFNDEFDYTKTTGQNGIVIGMGAFAVENIRTVMENNSGKFYIIARHHNLLLPRMLSWYVNQSRMPPPAAVILRAMEPMYKYYGKDPWSYHSVMTNADRSVASIKQYTRWGIGDIYFLGVFYGKVETVEGQLKRLKRRMAVITSGRVIKDIDHVIKTLGFDSDFGIDKINHTKKHVGYWPDGDYRRWVASDQSAIDASRFGGTAISPYAALCAYWGTHFMHYPEDGKRLLEAKILAENVAKPEVGAAAYMFEPRVAATVQVAYGSSVPEMGDWQASNDAFKKTSMWAVCPPERFLEECEKDWFHYCRKFKEFGDDREFPPYPYTLDWTFDLLRQEEEDGIQFAVKGGQLTKEQADELRESNIGKFEQRCGEAK</sequence>
<dbReference type="SUPFAM" id="SSF51905">
    <property type="entry name" value="FAD/NAD(P)-binding domain"/>
    <property type="match status" value="1"/>
</dbReference>
<organism evidence="1 2">
    <name type="scientific">Polarella glacialis</name>
    <name type="common">Dinoflagellate</name>
    <dbReference type="NCBI Taxonomy" id="89957"/>
    <lineage>
        <taxon>Eukaryota</taxon>
        <taxon>Sar</taxon>
        <taxon>Alveolata</taxon>
        <taxon>Dinophyceae</taxon>
        <taxon>Suessiales</taxon>
        <taxon>Suessiaceae</taxon>
        <taxon>Polarella</taxon>
    </lineage>
</organism>
<name>A0A813EBI6_POLGL</name>
<protein>
    <submittedName>
        <fullName evidence="1">Uncharacterized protein</fullName>
    </submittedName>
</protein>
<dbReference type="InterPro" id="IPR036188">
    <property type="entry name" value="FAD/NAD-bd_sf"/>
</dbReference>
<keyword evidence="2" id="KW-1185">Reference proteome</keyword>
<evidence type="ECO:0000313" key="2">
    <source>
        <dbReference type="Proteomes" id="UP000654075"/>
    </source>
</evidence>
<dbReference type="AlphaFoldDB" id="A0A813EBI6"/>
<dbReference type="OrthoDB" id="74360at2759"/>
<reference evidence="1" key="1">
    <citation type="submission" date="2021-02" db="EMBL/GenBank/DDBJ databases">
        <authorList>
            <person name="Dougan E. K."/>
            <person name="Rhodes N."/>
            <person name="Thang M."/>
            <person name="Chan C."/>
        </authorList>
    </citation>
    <scope>NUCLEOTIDE SEQUENCE</scope>
</reference>
<dbReference type="Gene3D" id="3.50.50.60">
    <property type="entry name" value="FAD/NAD(P)-binding domain"/>
    <property type="match status" value="1"/>
</dbReference>
<accession>A0A813EBI6</accession>
<comment type="caution">
    <text evidence="1">The sequence shown here is derived from an EMBL/GenBank/DDBJ whole genome shotgun (WGS) entry which is preliminary data.</text>
</comment>
<feature type="non-terminal residue" evidence="1">
    <location>
        <position position="673"/>
    </location>
</feature>
<gene>
    <name evidence="1" type="ORF">PGLA1383_LOCUS14928</name>
</gene>
<dbReference type="Proteomes" id="UP000654075">
    <property type="component" value="Unassembled WGS sequence"/>
</dbReference>
<proteinExistence type="predicted"/>